<dbReference type="EMBL" id="JACCFL010000001">
    <property type="protein sequence ID" value="NYJ25806.1"/>
    <property type="molecule type" value="Genomic_DNA"/>
</dbReference>
<accession>A0A853CXG2</accession>
<dbReference type="AlphaFoldDB" id="A0A853CXG2"/>
<comment type="caution">
    <text evidence="1">The sequence shown here is derived from an EMBL/GenBank/DDBJ whole genome shotgun (WGS) entry which is preliminary data.</text>
</comment>
<proteinExistence type="predicted"/>
<dbReference type="Proteomes" id="UP000578352">
    <property type="component" value="Unassembled WGS sequence"/>
</dbReference>
<sequence>MAEYLQPPKRAKMPKLAKAEKYRCGLIGAVWPRHRKGAAGDNEAGENLGSEECS</sequence>
<evidence type="ECO:0000313" key="2">
    <source>
        <dbReference type="Proteomes" id="UP000578352"/>
    </source>
</evidence>
<name>A0A853CXG2_9MICO</name>
<protein>
    <submittedName>
        <fullName evidence="1">Uncharacterized protein</fullName>
    </submittedName>
</protein>
<evidence type="ECO:0000313" key="1">
    <source>
        <dbReference type="EMBL" id="NYJ25806.1"/>
    </source>
</evidence>
<dbReference type="RefSeq" id="WP_179608738.1">
    <property type="nucleotide sequence ID" value="NZ_BAABEH010000001.1"/>
</dbReference>
<organism evidence="1 2">
    <name type="scientific">Leifsonia shinshuensis</name>
    <dbReference type="NCBI Taxonomy" id="150026"/>
    <lineage>
        <taxon>Bacteria</taxon>
        <taxon>Bacillati</taxon>
        <taxon>Actinomycetota</taxon>
        <taxon>Actinomycetes</taxon>
        <taxon>Micrococcales</taxon>
        <taxon>Microbacteriaceae</taxon>
        <taxon>Leifsonia</taxon>
    </lineage>
</organism>
<gene>
    <name evidence="1" type="ORF">HNR13_004093</name>
</gene>
<reference evidence="1 2" key="1">
    <citation type="submission" date="2020-07" db="EMBL/GenBank/DDBJ databases">
        <title>Sequencing the genomes of 1000 actinobacteria strains.</title>
        <authorList>
            <person name="Klenk H.-P."/>
        </authorList>
    </citation>
    <scope>NUCLEOTIDE SEQUENCE [LARGE SCALE GENOMIC DNA]</scope>
    <source>
        <strain evidence="1 2">DSM 15165</strain>
    </source>
</reference>